<evidence type="ECO:0000256" key="5">
    <source>
        <dbReference type="ARBA" id="ARBA00022989"/>
    </source>
</evidence>
<dbReference type="PANTHER" id="PTHR10796:SF87">
    <property type="entry name" value="SSD DOMAIN-CONTAINING PROTEIN"/>
    <property type="match status" value="1"/>
</dbReference>
<proteinExistence type="inferred from homology"/>
<evidence type="ECO:0000256" key="4">
    <source>
        <dbReference type="ARBA" id="ARBA00022692"/>
    </source>
</evidence>
<accession>A0A3P7PVF7</accession>
<dbReference type="GO" id="GO:0018996">
    <property type="term" value="P:molting cycle, collagen and cuticulin-based cuticle"/>
    <property type="evidence" value="ECO:0007669"/>
    <property type="project" value="TreeGrafter"/>
</dbReference>
<dbReference type="Pfam" id="PF02460">
    <property type="entry name" value="Patched"/>
    <property type="match status" value="1"/>
</dbReference>
<sequence>MTFKFDFKVPITSRDEGNLLRDGYLEEVEELSFFIQHNLTVQCDLKSSGFCSFQDICSGNCNDNQVIPIFRLIYRNDSRRFHPNFRLTYPTMHIYNDEYYIGEHFAGISVNRTTNRISKIKLVISFPNLLKLHIKNFKNSFRWEKKLLSYVQSFRHPFINISCSSDGLFSHEVRRNGISCIPYFILSVTAVFSFILITNQRSNISEGLFIAFVGTIGPLMAICTTFTVLLAIGNEFNSITLVVPFLIMGVGCDDVFIIVHAWRKTSSNDLIVTTMSEAGPSITVTSVTNALSFGIGILTSTPAIRLFCIYATLGVLIDFIYQITFFGAAMVYQGPKRIVNESKASDNNRINRWRLMVFAFVITYWLVSIYGCLTMPVKMDSTNLLLRDSPLNNVAWLYEKYLWSEGSLFFVFINNPPELRYENNRNRMLNLVKRFETLEYSMGHNSTSIWLRSFLSQASLYENEQNNDFYFLLDDWLTDEGRRWNDFIRVERFNQTIIGIKRFFFATAIAMGNHSSWVLRARLQNAWRDLAFFYQQYNVTVYQPYSFYVDQLNSIRPTMISTVITAMVAMALICFLTIPSNLSIIFSCLAMLSINIGVFGGLSLWNVCLDPLTMCTTLTSIGFSVDFTVHICYHYYRCSSSKIPEERLRDALTSIGWPMIQAGLSTVLCVSPLLLVDSYMVSVFLKTIFLVISLGLLHGILFLPSLLLTVTPLNITKKKIQNEPGKKLKTHMDSKNTFVSPNSNPSLKHQFKLTSTKLPRLIHNSSM</sequence>
<evidence type="ECO:0000256" key="7">
    <source>
        <dbReference type="ARBA" id="ARBA00023180"/>
    </source>
</evidence>
<dbReference type="GO" id="GO:0006897">
    <property type="term" value="P:endocytosis"/>
    <property type="evidence" value="ECO:0007669"/>
    <property type="project" value="TreeGrafter"/>
</dbReference>
<keyword evidence="6 8" id="KW-0472">Membrane</keyword>
<reference evidence="10 11" key="1">
    <citation type="submission" date="2018-11" db="EMBL/GenBank/DDBJ databases">
        <authorList>
            <consortium name="Pathogen Informatics"/>
        </authorList>
    </citation>
    <scope>NUCLEOTIDE SEQUENCE [LARGE SCALE GENOMIC DNA]</scope>
</reference>
<organism evidence="10 11">
    <name type="scientific">Dracunculus medinensis</name>
    <name type="common">Guinea worm</name>
    <dbReference type="NCBI Taxonomy" id="318479"/>
    <lineage>
        <taxon>Eukaryota</taxon>
        <taxon>Metazoa</taxon>
        <taxon>Ecdysozoa</taxon>
        <taxon>Nematoda</taxon>
        <taxon>Chromadorea</taxon>
        <taxon>Rhabditida</taxon>
        <taxon>Spirurina</taxon>
        <taxon>Dracunculoidea</taxon>
        <taxon>Dracunculidae</taxon>
        <taxon>Dracunculus</taxon>
    </lineage>
</organism>
<evidence type="ECO:0000256" key="8">
    <source>
        <dbReference type="SAM" id="Phobius"/>
    </source>
</evidence>
<dbReference type="FunFam" id="1.20.1640.10:FF:000013">
    <property type="entry name" value="PaTched Related family"/>
    <property type="match status" value="1"/>
</dbReference>
<dbReference type="Proteomes" id="UP000274756">
    <property type="component" value="Unassembled WGS sequence"/>
</dbReference>
<gene>
    <name evidence="10" type="ORF">DME_LOCUS4776</name>
</gene>
<evidence type="ECO:0000256" key="1">
    <source>
        <dbReference type="ARBA" id="ARBA00004651"/>
    </source>
</evidence>
<feature type="transmembrane region" description="Helical" evidence="8">
    <location>
        <begin position="688"/>
        <end position="710"/>
    </location>
</feature>
<comment type="similarity">
    <text evidence="2">Belongs to the patched family.</text>
</comment>
<feature type="domain" description="SSD" evidence="9">
    <location>
        <begin position="188"/>
        <end position="332"/>
    </location>
</feature>
<dbReference type="GO" id="GO:0005886">
    <property type="term" value="C:plasma membrane"/>
    <property type="evidence" value="ECO:0007669"/>
    <property type="project" value="UniProtKB-SubCell"/>
</dbReference>
<feature type="transmembrane region" description="Helical" evidence="8">
    <location>
        <begin position="180"/>
        <end position="197"/>
    </location>
</feature>
<feature type="transmembrane region" description="Helical" evidence="8">
    <location>
        <begin position="282"/>
        <end position="300"/>
    </location>
</feature>
<feature type="transmembrane region" description="Helical" evidence="8">
    <location>
        <begin position="584"/>
        <end position="605"/>
    </location>
</feature>
<dbReference type="PROSITE" id="PS50156">
    <property type="entry name" value="SSD"/>
    <property type="match status" value="1"/>
</dbReference>
<evidence type="ECO:0000256" key="6">
    <source>
        <dbReference type="ARBA" id="ARBA00023136"/>
    </source>
</evidence>
<dbReference type="InterPro" id="IPR003392">
    <property type="entry name" value="PTHD_SSD"/>
</dbReference>
<dbReference type="OrthoDB" id="6510177at2759"/>
<dbReference type="InterPro" id="IPR051697">
    <property type="entry name" value="Patched_domain-protein"/>
</dbReference>
<evidence type="ECO:0000313" key="10">
    <source>
        <dbReference type="EMBL" id="VDN54803.1"/>
    </source>
</evidence>
<dbReference type="EMBL" id="UYYG01001150">
    <property type="protein sequence ID" value="VDN54803.1"/>
    <property type="molecule type" value="Genomic_DNA"/>
</dbReference>
<feature type="transmembrane region" description="Helical" evidence="8">
    <location>
        <begin position="307"/>
        <end position="333"/>
    </location>
</feature>
<keyword evidence="4 8" id="KW-0812">Transmembrane</keyword>
<dbReference type="Gene3D" id="1.20.1640.10">
    <property type="entry name" value="Multidrug efflux transporter AcrB transmembrane domain"/>
    <property type="match status" value="2"/>
</dbReference>
<dbReference type="PANTHER" id="PTHR10796">
    <property type="entry name" value="PATCHED-RELATED"/>
    <property type="match status" value="1"/>
</dbReference>
<keyword evidence="11" id="KW-1185">Reference proteome</keyword>
<protein>
    <recommendedName>
        <fullName evidence="9">SSD domain-containing protein</fullName>
    </recommendedName>
</protein>
<dbReference type="SUPFAM" id="SSF82866">
    <property type="entry name" value="Multidrug efflux transporter AcrB transmembrane domain"/>
    <property type="match status" value="2"/>
</dbReference>
<keyword evidence="3" id="KW-1003">Cell membrane</keyword>
<evidence type="ECO:0000313" key="11">
    <source>
        <dbReference type="Proteomes" id="UP000274756"/>
    </source>
</evidence>
<evidence type="ECO:0000259" key="9">
    <source>
        <dbReference type="PROSITE" id="PS50156"/>
    </source>
</evidence>
<keyword evidence="7" id="KW-0325">Glycoprotein</keyword>
<comment type="subcellular location">
    <subcellularLocation>
        <location evidence="1">Cell membrane</location>
        <topology evidence="1">Multi-pass membrane protein</topology>
    </subcellularLocation>
</comment>
<dbReference type="InterPro" id="IPR000731">
    <property type="entry name" value="SSD"/>
</dbReference>
<evidence type="ECO:0000256" key="2">
    <source>
        <dbReference type="ARBA" id="ARBA00005585"/>
    </source>
</evidence>
<evidence type="ECO:0000256" key="3">
    <source>
        <dbReference type="ARBA" id="ARBA00022475"/>
    </source>
</evidence>
<dbReference type="GO" id="GO:0030659">
    <property type="term" value="C:cytoplasmic vesicle membrane"/>
    <property type="evidence" value="ECO:0007669"/>
    <property type="project" value="TreeGrafter"/>
</dbReference>
<dbReference type="AlphaFoldDB" id="A0A3P7PVF7"/>
<feature type="transmembrane region" description="Helical" evidence="8">
    <location>
        <begin position="209"/>
        <end position="232"/>
    </location>
</feature>
<feature type="transmembrane region" description="Helical" evidence="8">
    <location>
        <begin position="559"/>
        <end position="578"/>
    </location>
</feature>
<name>A0A3P7PVF7_DRAME</name>
<feature type="transmembrane region" description="Helical" evidence="8">
    <location>
        <begin position="353"/>
        <end position="373"/>
    </location>
</feature>
<keyword evidence="5 8" id="KW-1133">Transmembrane helix</keyword>
<feature type="transmembrane region" description="Helical" evidence="8">
    <location>
        <begin position="239"/>
        <end position="262"/>
    </location>
</feature>